<dbReference type="RefSeq" id="WP_373313573.1">
    <property type="nucleotide sequence ID" value="NZ_BNAT01000040.1"/>
</dbReference>
<proteinExistence type="predicted"/>
<name>A0A918ZI42_9ACTN</name>
<gene>
    <name evidence="1" type="ORF">GCM10017771_76480</name>
</gene>
<protein>
    <submittedName>
        <fullName evidence="1">Uncharacterized protein</fullName>
    </submittedName>
</protein>
<accession>A0A918ZI42</accession>
<evidence type="ECO:0000313" key="2">
    <source>
        <dbReference type="Proteomes" id="UP000603227"/>
    </source>
</evidence>
<dbReference type="AlphaFoldDB" id="A0A918ZI42"/>
<evidence type="ECO:0000313" key="1">
    <source>
        <dbReference type="EMBL" id="GHE54128.1"/>
    </source>
</evidence>
<dbReference type="Proteomes" id="UP000603227">
    <property type="component" value="Unassembled WGS sequence"/>
</dbReference>
<keyword evidence="2" id="KW-1185">Reference proteome</keyword>
<reference evidence="1" key="1">
    <citation type="journal article" date="2014" name="Int. J. Syst. Evol. Microbiol.">
        <title>Complete genome sequence of Corynebacterium casei LMG S-19264T (=DSM 44701T), isolated from a smear-ripened cheese.</title>
        <authorList>
            <consortium name="US DOE Joint Genome Institute (JGI-PGF)"/>
            <person name="Walter F."/>
            <person name="Albersmeier A."/>
            <person name="Kalinowski J."/>
            <person name="Ruckert C."/>
        </authorList>
    </citation>
    <scope>NUCLEOTIDE SEQUENCE</scope>
    <source>
        <strain evidence="1">CGMCC 4.7403</strain>
    </source>
</reference>
<dbReference type="EMBL" id="BNAT01000040">
    <property type="protein sequence ID" value="GHE54128.1"/>
    <property type="molecule type" value="Genomic_DNA"/>
</dbReference>
<organism evidence="1 2">
    <name type="scientific">Streptomyces capitiformicae</name>
    <dbReference type="NCBI Taxonomy" id="2014920"/>
    <lineage>
        <taxon>Bacteria</taxon>
        <taxon>Bacillati</taxon>
        <taxon>Actinomycetota</taxon>
        <taxon>Actinomycetes</taxon>
        <taxon>Kitasatosporales</taxon>
        <taxon>Streptomycetaceae</taxon>
        <taxon>Streptomyces</taxon>
    </lineage>
</organism>
<sequence length="182" mass="20259">MNLINLSDSSNSVRLHLLGRQTPGILPTHDLMVAEVIVGTNFISGSCRVYFFLSNLEQWSSALNSLENGQDAEWLDTGNGPTIRIECARSNDDDSIIAIEDTSDSSAKAFIPMAVHPGWVQEQRRLLEKVVRTWPIEVMETSPGSYKWKNRDNQVEVGRHGGPSPQRSSVRCHCLNPRGQVT</sequence>
<reference evidence="1" key="2">
    <citation type="submission" date="2020-09" db="EMBL/GenBank/DDBJ databases">
        <authorList>
            <person name="Sun Q."/>
            <person name="Zhou Y."/>
        </authorList>
    </citation>
    <scope>NUCLEOTIDE SEQUENCE</scope>
    <source>
        <strain evidence="1">CGMCC 4.7403</strain>
    </source>
</reference>
<dbReference type="Pfam" id="PF19384">
    <property type="entry name" value="DUF5959"/>
    <property type="match status" value="1"/>
</dbReference>
<dbReference type="InterPro" id="IPR046003">
    <property type="entry name" value="DUF5959"/>
</dbReference>
<comment type="caution">
    <text evidence="1">The sequence shown here is derived from an EMBL/GenBank/DDBJ whole genome shotgun (WGS) entry which is preliminary data.</text>
</comment>